<accession>A0ABS4R8N0</accession>
<dbReference type="EMBL" id="JAGILA010000009">
    <property type="protein sequence ID" value="MBP2238736.1"/>
    <property type="molecule type" value="Genomic_DNA"/>
</dbReference>
<sequence length="195" mass="22468">MFDLRQLISNLPPTNKPLRIAARQLHWFRTAFEAHAQLCGELMGCRFQIDELKLARAFVRWLKNIEQQRPAQKTERREFFDFAPSLMLSELIAEMPLIATAPRQHVGPGPAAEFWPEGYVATTFCLTVYAATIDQEFHAEIKIDQVIDDLRSWWSFRENANEDTSYAAGFFQKVLGNEPNWAMPANFAARRHNPG</sequence>
<dbReference type="RefSeq" id="WP_209606032.1">
    <property type="nucleotide sequence ID" value="NZ_JAGILA010000009.1"/>
</dbReference>
<protein>
    <submittedName>
        <fullName evidence="1">Uncharacterized protein</fullName>
    </submittedName>
</protein>
<organism evidence="1 2">
    <name type="scientific">Sinorhizobium kostiense</name>
    <dbReference type="NCBI Taxonomy" id="76747"/>
    <lineage>
        <taxon>Bacteria</taxon>
        <taxon>Pseudomonadati</taxon>
        <taxon>Pseudomonadota</taxon>
        <taxon>Alphaproteobacteria</taxon>
        <taxon>Hyphomicrobiales</taxon>
        <taxon>Rhizobiaceae</taxon>
        <taxon>Sinorhizobium/Ensifer group</taxon>
        <taxon>Sinorhizobium</taxon>
    </lineage>
</organism>
<proteinExistence type="predicted"/>
<gene>
    <name evidence="1" type="ORF">J2Z31_005277</name>
</gene>
<evidence type="ECO:0000313" key="2">
    <source>
        <dbReference type="Proteomes" id="UP000730739"/>
    </source>
</evidence>
<keyword evidence="2" id="KW-1185">Reference proteome</keyword>
<dbReference type="Proteomes" id="UP000730739">
    <property type="component" value="Unassembled WGS sequence"/>
</dbReference>
<comment type="caution">
    <text evidence="1">The sequence shown here is derived from an EMBL/GenBank/DDBJ whole genome shotgun (WGS) entry which is preliminary data.</text>
</comment>
<reference evidence="1 2" key="1">
    <citation type="submission" date="2021-03" db="EMBL/GenBank/DDBJ databases">
        <title>Genomic Encyclopedia of Type Strains, Phase IV (KMG-IV): sequencing the most valuable type-strain genomes for metagenomic binning, comparative biology and taxonomic classification.</title>
        <authorList>
            <person name="Goeker M."/>
        </authorList>
    </citation>
    <scope>NUCLEOTIDE SEQUENCE [LARGE SCALE GENOMIC DNA]</scope>
    <source>
        <strain evidence="1 2">DSM 13372</strain>
    </source>
</reference>
<name>A0ABS4R8N0_9HYPH</name>
<evidence type="ECO:0000313" key="1">
    <source>
        <dbReference type="EMBL" id="MBP2238736.1"/>
    </source>
</evidence>